<sequence length="255" mass="29308">MASQWADPRYKFLNWHDTLPDIEEDASSDARSERCPYSTKTTTRPSLSKLATATVLGCMVLTILAISIITLVRQMEFENKISPLISHNSSINSPPAYQPMRKRPCGQAAHEARAAGCKFDVLRAAWLPRECSDDELHAVAISDAPWQFYRNTSAFVYRQGHWWPTGDEMVPISGYEELSEQRHIAWASRRYHIAHCMYTWKMMARAVESGRRMDSTLRAFHHISHCADTVYEFMEERETPFELVMTPVKIAYPDC</sequence>
<dbReference type="AlphaFoldDB" id="A0A5M9MVC4"/>
<dbReference type="RefSeq" id="XP_033430396.1">
    <property type="nucleotide sequence ID" value="XM_033568401.1"/>
</dbReference>
<keyword evidence="1" id="KW-1133">Transmembrane helix</keyword>
<dbReference type="OrthoDB" id="3501153at2759"/>
<accession>A0A5M9MVC4</accession>
<keyword evidence="1" id="KW-0472">Membrane</keyword>
<dbReference type="PANTHER" id="PTHR35896:SF3">
    <property type="entry name" value="MAJOR FACILITATOR SUPERFAMILY TRANSPORTER"/>
    <property type="match status" value="1"/>
</dbReference>
<keyword evidence="1" id="KW-0812">Transmembrane</keyword>
<feature type="transmembrane region" description="Helical" evidence="1">
    <location>
        <begin position="50"/>
        <end position="72"/>
    </location>
</feature>
<dbReference type="InterPro" id="IPR053008">
    <property type="entry name" value="Phomopsin_biosynth_assoc"/>
</dbReference>
<dbReference type="Proteomes" id="UP000324241">
    <property type="component" value="Unassembled WGS sequence"/>
</dbReference>
<evidence type="ECO:0000256" key="1">
    <source>
        <dbReference type="SAM" id="Phobius"/>
    </source>
</evidence>
<protein>
    <submittedName>
        <fullName evidence="2">Uncharacterized protein</fullName>
    </submittedName>
</protein>
<dbReference type="GeneID" id="54326430"/>
<proteinExistence type="predicted"/>
<organism evidence="2 3">
    <name type="scientific">Aspergillus tanneri</name>
    <dbReference type="NCBI Taxonomy" id="1220188"/>
    <lineage>
        <taxon>Eukaryota</taxon>
        <taxon>Fungi</taxon>
        <taxon>Dikarya</taxon>
        <taxon>Ascomycota</taxon>
        <taxon>Pezizomycotina</taxon>
        <taxon>Eurotiomycetes</taxon>
        <taxon>Eurotiomycetidae</taxon>
        <taxon>Eurotiales</taxon>
        <taxon>Aspergillaceae</taxon>
        <taxon>Aspergillus</taxon>
        <taxon>Aspergillus subgen. Circumdati</taxon>
    </lineage>
</organism>
<evidence type="ECO:0000313" key="2">
    <source>
        <dbReference type="EMBL" id="KAA8651035.1"/>
    </source>
</evidence>
<dbReference type="PANTHER" id="PTHR35896">
    <property type="entry name" value="IG-LIKE DOMAIN-CONTAINING PROTEIN"/>
    <property type="match status" value="1"/>
</dbReference>
<evidence type="ECO:0000313" key="3">
    <source>
        <dbReference type="Proteomes" id="UP000324241"/>
    </source>
</evidence>
<comment type="caution">
    <text evidence="2">The sequence shown here is derived from an EMBL/GenBank/DDBJ whole genome shotgun (WGS) entry which is preliminary data.</text>
</comment>
<gene>
    <name evidence="2" type="ORF">ATNIH1004_003728</name>
</gene>
<dbReference type="EMBL" id="QUQM01000001">
    <property type="protein sequence ID" value="KAA8651035.1"/>
    <property type="molecule type" value="Genomic_DNA"/>
</dbReference>
<reference evidence="2 3" key="1">
    <citation type="submission" date="2019-08" db="EMBL/GenBank/DDBJ databases">
        <title>The genome sequence of a newly discovered highly antifungal drug resistant Aspergillus species, Aspergillus tanneri NIH 1004.</title>
        <authorList>
            <person name="Mounaud S."/>
            <person name="Singh I."/>
            <person name="Joardar V."/>
            <person name="Pakala S."/>
            <person name="Pakala S."/>
            <person name="Venepally P."/>
            <person name="Chung J.K."/>
            <person name="Losada L."/>
            <person name="Nierman W.C."/>
        </authorList>
    </citation>
    <scope>NUCLEOTIDE SEQUENCE [LARGE SCALE GENOMIC DNA]</scope>
    <source>
        <strain evidence="2 3">NIH1004</strain>
    </source>
</reference>
<name>A0A5M9MVC4_9EURO</name>